<dbReference type="AlphaFoldDB" id="A0A1J1HGV0"/>
<protein>
    <submittedName>
        <fullName evidence="1">CLUMA_CG001042, isoform A</fullName>
    </submittedName>
</protein>
<accession>A0A1J1HGV0</accession>
<dbReference type="Proteomes" id="UP000183832">
    <property type="component" value="Unassembled WGS sequence"/>
</dbReference>
<reference evidence="1 2" key="1">
    <citation type="submission" date="2015-04" db="EMBL/GenBank/DDBJ databases">
        <authorList>
            <person name="Syromyatnikov M.Y."/>
            <person name="Popov V.N."/>
        </authorList>
    </citation>
    <scope>NUCLEOTIDE SEQUENCE [LARGE SCALE GENOMIC DNA]</scope>
</reference>
<evidence type="ECO:0000313" key="2">
    <source>
        <dbReference type="Proteomes" id="UP000183832"/>
    </source>
</evidence>
<evidence type="ECO:0000313" key="1">
    <source>
        <dbReference type="EMBL" id="CRK87240.1"/>
    </source>
</evidence>
<sequence>MERKIRRNDYTNSCSFHFQLNKLVELNKEHVMNHFPLRLWDEKLTKMKHNQSFSLPHFYV</sequence>
<organism evidence="1 2">
    <name type="scientific">Clunio marinus</name>
    <dbReference type="NCBI Taxonomy" id="568069"/>
    <lineage>
        <taxon>Eukaryota</taxon>
        <taxon>Metazoa</taxon>
        <taxon>Ecdysozoa</taxon>
        <taxon>Arthropoda</taxon>
        <taxon>Hexapoda</taxon>
        <taxon>Insecta</taxon>
        <taxon>Pterygota</taxon>
        <taxon>Neoptera</taxon>
        <taxon>Endopterygota</taxon>
        <taxon>Diptera</taxon>
        <taxon>Nematocera</taxon>
        <taxon>Chironomoidea</taxon>
        <taxon>Chironomidae</taxon>
        <taxon>Clunio</taxon>
    </lineage>
</organism>
<dbReference type="EMBL" id="CVRI01000004">
    <property type="protein sequence ID" value="CRK87240.1"/>
    <property type="molecule type" value="Genomic_DNA"/>
</dbReference>
<proteinExistence type="predicted"/>
<gene>
    <name evidence="1" type="ORF">CLUMA_CG001042</name>
</gene>
<keyword evidence="2" id="KW-1185">Reference proteome</keyword>
<name>A0A1J1HGV0_9DIPT</name>